<keyword evidence="1" id="KW-0732">Signal</keyword>
<organism evidence="3 4">
    <name type="scientific">Paraferrimonas sedimenticola</name>
    <dbReference type="NCBI Taxonomy" id="375674"/>
    <lineage>
        <taxon>Bacteria</taxon>
        <taxon>Pseudomonadati</taxon>
        <taxon>Pseudomonadota</taxon>
        <taxon>Gammaproteobacteria</taxon>
        <taxon>Alteromonadales</taxon>
        <taxon>Ferrimonadaceae</taxon>
        <taxon>Paraferrimonas</taxon>
    </lineage>
</organism>
<reference evidence="3" key="1">
    <citation type="journal article" date="2014" name="Int. J. Syst. Evol. Microbiol.">
        <title>Complete genome sequence of Corynebacterium casei LMG S-19264T (=DSM 44701T), isolated from a smear-ripened cheese.</title>
        <authorList>
            <consortium name="US DOE Joint Genome Institute (JGI-PGF)"/>
            <person name="Walter F."/>
            <person name="Albersmeier A."/>
            <person name="Kalinowski J."/>
            <person name="Ruckert C."/>
        </authorList>
    </citation>
    <scope>NUCLEOTIDE SEQUENCE</scope>
    <source>
        <strain evidence="3">NBRC 101628</strain>
    </source>
</reference>
<evidence type="ECO:0000256" key="1">
    <source>
        <dbReference type="SAM" id="SignalP"/>
    </source>
</evidence>
<dbReference type="RefSeq" id="WP_095505503.1">
    <property type="nucleotide sequence ID" value="NZ_BSNC01000003.1"/>
</dbReference>
<dbReference type="InterPro" id="IPR000073">
    <property type="entry name" value="AB_hydrolase_1"/>
</dbReference>
<dbReference type="Gene3D" id="3.40.50.1820">
    <property type="entry name" value="alpha/beta hydrolase"/>
    <property type="match status" value="1"/>
</dbReference>
<evidence type="ECO:0000313" key="3">
    <source>
        <dbReference type="EMBL" id="GLP95499.1"/>
    </source>
</evidence>
<protein>
    <recommendedName>
        <fullName evidence="2">AB hydrolase-1 domain-containing protein</fullName>
    </recommendedName>
</protein>
<reference evidence="3" key="2">
    <citation type="submission" date="2023-01" db="EMBL/GenBank/DDBJ databases">
        <title>Draft genome sequence of Paraferrimonas sedimenticola strain NBRC 101628.</title>
        <authorList>
            <person name="Sun Q."/>
            <person name="Mori K."/>
        </authorList>
    </citation>
    <scope>NUCLEOTIDE SEQUENCE</scope>
    <source>
        <strain evidence="3">NBRC 101628</strain>
    </source>
</reference>
<evidence type="ECO:0000259" key="2">
    <source>
        <dbReference type="Pfam" id="PF12697"/>
    </source>
</evidence>
<dbReference type="EMBL" id="BSNC01000003">
    <property type="protein sequence ID" value="GLP95499.1"/>
    <property type="molecule type" value="Genomic_DNA"/>
</dbReference>
<dbReference type="PANTHER" id="PTHR37946">
    <property type="entry name" value="SLL1969 PROTEIN"/>
    <property type="match status" value="1"/>
</dbReference>
<sequence>MAGYWLPLALLLASVGAMPAIAAATTKAEAQELIVLAHGLGRGDKSMWMMRYRLEKSGYKVCRLDYRTIGVSVQQVLEQTRAQIDACLTSHQRVHFVGHSMGGLVITSYLNHRQLVLPKGQLGEVVLVGTPSHGSEVADWLEGGWLMQLGGGAPASLSSEAIAQWQKMSQIDWPVGVIAGTKSSPLTKHLFTHANDGLVSVESTKVASMKDFIRLKVGHAAMRYSEDVSREVVHFIEHGYFSHDN</sequence>
<dbReference type="InterPro" id="IPR029058">
    <property type="entry name" value="AB_hydrolase_fold"/>
</dbReference>
<dbReference type="Proteomes" id="UP001161422">
    <property type="component" value="Unassembled WGS sequence"/>
</dbReference>
<evidence type="ECO:0000313" key="4">
    <source>
        <dbReference type="Proteomes" id="UP001161422"/>
    </source>
</evidence>
<accession>A0AA37VTQ4</accession>
<dbReference type="PANTHER" id="PTHR37946:SF1">
    <property type="entry name" value="SLL1969 PROTEIN"/>
    <property type="match status" value="1"/>
</dbReference>
<feature type="domain" description="AB hydrolase-1" evidence="2">
    <location>
        <begin position="34"/>
        <end position="153"/>
    </location>
</feature>
<keyword evidence="4" id="KW-1185">Reference proteome</keyword>
<feature type="signal peptide" evidence="1">
    <location>
        <begin position="1"/>
        <end position="22"/>
    </location>
</feature>
<dbReference type="SUPFAM" id="SSF53474">
    <property type="entry name" value="alpha/beta-Hydrolases"/>
    <property type="match status" value="1"/>
</dbReference>
<feature type="chain" id="PRO_5041351652" description="AB hydrolase-1 domain-containing protein" evidence="1">
    <location>
        <begin position="23"/>
        <end position="245"/>
    </location>
</feature>
<dbReference type="AlphaFoldDB" id="A0AA37VTQ4"/>
<gene>
    <name evidence="3" type="ORF">GCM10007895_08050</name>
</gene>
<name>A0AA37VTQ4_9GAMM</name>
<proteinExistence type="predicted"/>
<dbReference type="Pfam" id="PF12697">
    <property type="entry name" value="Abhydrolase_6"/>
    <property type="match status" value="1"/>
</dbReference>
<comment type="caution">
    <text evidence="3">The sequence shown here is derived from an EMBL/GenBank/DDBJ whole genome shotgun (WGS) entry which is preliminary data.</text>
</comment>